<feature type="region of interest" description="Disordered" evidence="1">
    <location>
        <begin position="49"/>
        <end position="93"/>
    </location>
</feature>
<evidence type="ECO:0000256" key="1">
    <source>
        <dbReference type="SAM" id="MobiDB-lite"/>
    </source>
</evidence>
<feature type="compositionally biased region" description="Polar residues" evidence="1">
    <location>
        <begin position="112"/>
        <end position="125"/>
    </location>
</feature>
<reference evidence="2" key="1">
    <citation type="submission" date="2006-10" db="EMBL/GenBank/DDBJ databases">
        <authorList>
            <person name="Amadeo P."/>
            <person name="Zhao Q."/>
            <person name="Wortman J."/>
            <person name="Fraser-Liggett C."/>
            <person name="Carlton J."/>
        </authorList>
    </citation>
    <scope>NUCLEOTIDE SEQUENCE</scope>
    <source>
        <strain evidence="2">G3</strain>
    </source>
</reference>
<dbReference type="Proteomes" id="UP000001542">
    <property type="component" value="Unassembled WGS sequence"/>
</dbReference>
<protein>
    <submittedName>
        <fullName evidence="2">Uncharacterized protein</fullName>
    </submittedName>
</protein>
<dbReference type="RefSeq" id="XP_001300086.1">
    <property type="nucleotide sequence ID" value="XM_001300085.1"/>
</dbReference>
<gene>
    <name evidence="2" type="ORF">TVAG_151470</name>
</gene>
<evidence type="ECO:0000313" key="3">
    <source>
        <dbReference type="Proteomes" id="UP000001542"/>
    </source>
</evidence>
<dbReference type="VEuPathDB" id="TrichDB:TVAGG3_0744650"/>
<feature type="compositionally biased region" description="Basic and acidic residues" evidence="1">
    <location>
        <begin position="160"/>
        <end position="179"/>
    </location>
</feature>
<name>A2G6Q6_TRIV3</name>
<proteinExistence type="predicted"/>
<feature type="compositionally biased region" description="Basic and acidic residues" evidence="1">
    <location>
        <begin position="126"/>
        <end position="142"/>
    </location>
</feature>
<dbReference type="EMBL" id="DS114500">
    <property type="protein sequence ID" value="EAX87156.1"/>
    <property type="molecule type" value="Genomic_DNA"/>
</dbReference>
<sequence length="253" mass="28987">MNQENESQNQPHQSIFTSYFTFLPDRRETPNSTVDQSEDIQQLLQIIKQIKRPTNTNNTPAQPEKPTIETNKTQENSSIPLPRFPPVATTINQPQHKEVIDLTIDLQDDSEPNSSDKAFSGSKSETSTKDIKDLDHKDDKSNKPSTSSKSPDTNSLMNSAKKDQKDSKKDKKEKRGIDLEQEDEKFNKLVESKLQVSSDEAKYKILGARKINNELNFAVIHPDGNIYWFTNDEMKVYHLGLLFQFYENNLVIN</sequence>
<feature type="compositionally biased region" description="Low complexity" evidence="1">
    <location>
        <begin position="143"/>
        <end position="155"/>
    </location>
</feature>
<feature type="compositionally biased region" description="Polar residues" evidence="1">
    <location>
        <begin position="68"/>
        <end position="79"/>
    </location>
</feature>
<dbReference type="VEuPathDB" id="TrichDB:TVAG_151470"/>
<keyword evidence="3" id="KW-1185">Reference proteome</keyword>
<dbReference type="KEGG" id="tva:4744808"/>
<feature type="compositionally biased region" description="Polar residues" evidence="1">
    <location>
        <begin position="52"/>
        <end position="61"/>
    </location>
</feature>
<dbReference type="InParanoid" id="A2G6Q6"/>
<reference evidence="2" key="2">
    <citation type="journal article" date="2007" name="Science">
        <title>Draft genome sequence of the sexually transmitted pathogen Trichomonas vaginalis.</title>
        <authorList>
            <person name="Carlton J.M."/>
            <person name="Hirt R.P."/>
            <person name="Silva J.C."/>
            <person name="Delcher A.L."/>
            <person name="Schatz M."/>
            <person name="Zhao Q."/>
            <person name="Wortman J.R."/>
            <person name="Bidwell S.L."/>
            <person name="Alsmark U.C.M."/>
            <person name="Besteiro S."/>
            <person name="Sicheritz-Ponten T."/>
            <person name="Noel C.J."/>
            <person name="Dacks J.B."/>
            <person name="Foster P.G."/>
            <person name="Simillion C."/>
            <person name="Van de Peer Y."/>
            <person name="Miranda-Saavedra D."/>
            <person name="Barton G.J."/>
            <person name="Westrop G.D."/>
            <person name="Mueller S."/>
            <person name="Dessi D."/>
            <person name="Fiori P.L."/>
            <person name="Ren Q."/>
            <person name="Paulsen I."/>
            <person name="Zhang H."/>
            <person name="Bastida-Corcuera F.D."/>
            <person name="Simoes-Barbosa A."/>
            <person name="Brown M.T."/>
            <person name="Hayes R.D."/>
            <person name="Mukherjee M."/>
            <person name="Okumura C.Y."/>
            <person name="Schneider R."/>
            <person name="Smith A.J."/>
            <person name="Vanacova S."/>
            <person name="Villalvazo M."/>
            <person name="Haas B.J."/>
            <person name="Pertea M."/>
            <person name="Feldblyum T.V."/>
            <person name="Utterback T.R."/>
            <person name="Shu C.L."/>
            <person name="Osoegawa K."/>
            <person name="de Jong P.J."/>
            <person name="Hrdy I."/>
            <person name="Horvathova L."/>
            <person name="Zubacova Z."/>
            <person name="Dolezal P."/>
            <person name="Malik S.B."/>
            <person name="Logsdon J.M. Jr."/>
            <person name="Henze K."/>
            <person name="Gupta A."/>
            <person name="Wang C.C."/>
            <person name="Dunne R.L."/>
            <person name="Upcroft J.A."/>
            <person name="Upcroft P."/>
            <person name="White O."/>
            <person name="Salzberg S.L."/>
            <person name="Tang P."/>
            <person name="Chiu C.-H."/>
            <person name="Lee Y.-S."/>
            <person name="Embley T.M."/>
            <person name="Coombs G.H."/>
            <person name="Mottram J.C."/>
            <person name="Tachezy J."/>
            <person name="Fraser-Liggett C.M."/>
            <person name="Johnson P.J."/>
        </authorList>
    </citation>
    <scope>NUCLEOTIDE SEQUENCE [LARGE SCALE GENOMIC DNA]</scope>
    <source>
        <strain evidence="2">G3</strain>
    </source>
</reference>
<evidence type="ECO:0000313" key="2">
    <source>
        <dbReference type="EMBL" id="EAX87156.1"/>
    </source>
</evidence>
<feature type="region of interest" description="Disordered" evidence="1">
    <location>
        <begin position="106"/>
        <end position="179"/>
    </location>
</feature>
<organism evidence="2 3">
    <name type="scientific">Trichomonas vaginalis (strain ATCC PRA-98 / G3)</name>
    <dbReference type="NCBI Taxonomy" id="412133"/>
    <lineage>
        <taxon>Eukaryota</taxon>
        <taxon>Metamonada</taxon>
        <taxon>Parabasalia</taxon>
        <taxon>Trichomonadida</taxon>
        <taxon>Trichomonadidae</taxon>
        <taxon>Trichomonas</taxon>
    </lineage>
</organism>
<accession>A2G6Q6</accession>
<dbReference type="AlphaFoldDB" id="A2G6Q6"/>